<evidence type="ECO:0000259" key="6">
    <source>
        <dbReference type="PROSITE" id="PS50238"/>
    </source>
</evidence>
<gene>
    <name evidence="7" type="ORF">Z043_113738</name>
</gene>
<dbReference type="Gene3D" id="2.30.29.30">
    <property type="entry name" value="Pleckstrin-homology domain (PH domain)/Phosphotyrosine-binding domain (PTB)"/>
    <property type="match status" value="1"/>
</dbReference>
<dbReference type="SUPFAM" id="SSF48350">
    <property type="entry name" value="GTPase activation domain, GAP"/>
    <property type="match status" value="1"/>
</dbReference>
<feature type="compositionally biased region" description="Polar residues" evidence="4">
    <location>
        <begin position="330"/>
        <end position="349"/>
    </location>
</feature>
<dbReference type="EMBL" id="JARO02004935">
    <property type="protein sequence ID" value="KPP67646.1"/>
    <property type="molecule type" value="Genomic_DNA"/>
</dbReference>
<feature type="region of interest" description="Disordered" evidence="4">
    <location>
        <begin position="159"/>
        <end position="205"/>
    </location>
</feature>
<dbReference type="InterPro" id="IPR001452">
    <property type="entry name" value="SH3_domain"/>
</dbReference>
<dbReference type="SUPFAM" id="SSF50729">
    <property type="entry name" value="PH domain-like"/>
    <property type="match status" value="1"/>
</dbReference>
<dbReference type="Pfam" id="PF00620">
    <property type="entry name" value="RhoGAP"/>
    <property type="match status" value="2"/>
</dbReference>
<sequence>MAQWTEMAGMKNMGLVLVEFEFDYMDRDGDLVSIKPNERYILLSKTNDHWWQVRRDDRAKPFYIPATYVKELPSDLPLPLDFMEPASQVVAKPRHDKTVADVAGDRRDEVTIRARPQNHYKKAENRMSTFGVPLDVHGSVFHWGGLADSSVALQPHEHVPVAPGHSRDSPQHAKRSGPAPSSLLSSQSHVEDPLHLSQKSRVPGVSPTDLLVKLSQAKQVEPPVIKDVQVTPPVQECDDKAKPPAELLETTCVDSKQPEDTENIYESISDMEGLQPKNFPLSELGLFVTPPPAPAQPPPPPPSSQVDNDGPSASLYANVMELRTNVPQTPTLASFTSSSLHQNPGTNPFSAPMDQDLPPDLSTPPDLLIPAPPPPSYPAPLGPDIKLASDGTARQHFQIRPPAEPQDQQRAQDNGPPPLPKEDYPADEHGSHGTQEPEFPVFQKDYSPLWPAGIPRATVDPGTLTSWGRTHDPRGKTVVTGVPQHEQLQTLSNQPKLGNGTEDAVPIVKNWRHTLGPSYFAAAPEETNFVPTHRRKASDYTNELPSSGSSGELHQHTHGLEKAGIINKTKVSENGKRLSKSNQIVPEYTVDLRGATICKAPKEKSSKKNVLEIRTRNGSEYLMQYDTDTIISDWYKVIEDTIRQLDKALDPRNGLEVTDLNHHSEDDGEESSDKSSGAADKDDKDKKKIRTWNLPNGLRMTTKQSPVASSTAAESEQGRVRNKLRKFLLRRPTLQAVKEKGYIRDNVFGCHLDTLCHRENATVPSFVEKCIASVEKRGLDIDGIYRVSGNLAVIQKLRYKADHESKAGSTYHEMCSVCLANREMLTPHLRHPLENVVTFSRFAAEENLDLEDGQWEEIHVITGALKLFFRELPEPLFPFSHFDGFIAAIKLQDYSQKVSYICDLVKSLPLPNHDTMKLLFQHLRKVIEFRDVNRMSVQSVAIVFGPTLLRPETESSNITVHMVYQTQIVELILNQFEQIFQSN</sequence>
<dbReference type="Gene3D" id="1.10.555.10">
    <property type="entry name" value="Rho GTPase activation protein"/>
    <property type="match status" value="1"/>
</dbReference>
<feature type="compositionally biased region" description="Pro residues" evidence="4">
    <location>
        <begin position="289"/>
        <end position="303"/>
    </location>
</feature>
<dbReference type="PROSITE" id="PS50002">
    <property type="entry name" value="SH3"/>
    <property type="match status" value="1"/>
</dbReference>
<feature type="region of interest" description="Disordered" evidence="4">
    <location>
        <begin position="330"/>
        <end position="387"/>
    </location>
</feature>
<feature type="domain" description="SH3" evidence="5">
    <location>
        <begin position="11"/>
        <end position="74"/>
    </location>
</feature>
<evidence type="ECO:0000256" key="4">
    <source>
        <dbReference type="SAM" id="MobiDB-lite"/>
    </source>
</evidence>
<dbReference type="InterPro" id="IPR050729">
    <property type="entry name" value="Rho-GAP"/>
</dbReference>
<evidence type="ECO:0000256" key="2">
    <source>
        <dbReference type="ARBA" id="ARBA00022468"/>
    </source>
</evidence>
<dbReference type="PANTHER" id="PTHR23176:SF104">
    <property type="entry name" value="RHO GTPASE-ACTIVATING PROTEIN 27"/>
    <property type="match status" value="1"/>
</dbReference>
<dbReference type="SUPFAM" id="SSF50044">
    <property type="entry name" value="SH3-domain"/>
    <property type="match status" value="1"/>
</dbReference>
<dbReference type="InterPro" id="IPR011993">
    <property type="entry name" value="PH-like_dom_sf"/>
</dbReference>
<dbReference type="SMART" id="SM00326">
    <property type="entry name" value="SH3"/>
    <property type="match status" value="1"/>
</dbReference>
<dbReference type="PANTHER" id="PTHR23176">
    <property type="entry name" value="RHO/RAC/CDC GTPASE-ACTIVATING PROTEIN"/>
    <property type="match status" value="1"/>
</dbReference>
<evidence type="ECO:0000259" key="5">
    <source>
        <dbReference type="PROSITE" id="PS50002"/>
    </source>
</evidence>
<dbReference type="GO" id="GO:0007165">
    <property type="term" value="P:signal transduction"/>
    <property type="evidence" value="ECO:0007669"/>
    <property type="project" value="InterPro"/>
</dbReference>
<reference evidence="7 8" key="1">
    <citation type="submission" date="2015-08" db="EMBL/GenBank/DDBJ databases">
        <title>The genome of the Asian arowana (Scleropages formosus).</title>
        <authorList>
            <person name="Tan M.H."/>
            <person name="Gan H.M."/>
            <person name="Croft L.J."/>
            <person name="Austin C.M."/>
        </authorList>
    </citation>
    <scope>NUCLEOTIDE SEQUENCE [LARGE SCALE GENOMIC DNA]</scope>
    <source>
        <strain evidence="7">Aro1</strain>
    </source>
</reference>
<feature type="compositionally biased region" description="Basic and acidic residues" evidence="4">
    <location>
        <begin position="159"/>
        <end position="171"/>
    </location>
</feature>
<organism evidence="7 8">
    <name type="scientific">Scleropages formosus</name>
    <name type="common">Asian bonytongue</name>
    <name type="synonym">Osteoglossum formosum</name>
    <dbReference type="NCBI Taxonomy" id="113540"/>
    <lineage>
        <taxon>Eukaryota</taxon>
        <taxon>Metazoa</taxon>
        <taxon>Chordata</taxon>
        <taxon>Craniata</taxon>
        <taxon>Vertebrata</taxon>
        <taxon>Euteleostomi</taxon>
        <taxon>Actinopterygii</taxon>
        <taxon>Neopterygii</taxon>
        <taxon>Teleostei</taxon>
        <taxon>Osteoglossocephala</taxon>
        <taxon>Osteoglossomorpha</taxon>
        <taxon>Osteoglossiformes</taxon>
        <taxon>Osteoglossidae</taxon>
        <taxon>Scleropages</taxon>
    </lineage>
</organism>
<name>A0A0P7WUJ3_SCLFO</name>
<dbReference type="AlphaFoldDB" id="A0A0P7WUJ3"/>
<feature type="compositionally biased region" description="Low complexity" evidence="4">
    <location>
        <begin position="354"/>
        <end position="369"/>
    </location>
</feature>
<dbReference type="Pfam" id="PF00018">
    <property type="entry name" value="SH3_1"/>
    <property type="match status" value="1"/>
</dbReference>
<comment type="caution">
    <text evidence="7">The sequence shown here is derived from an EMBL/GenBank/DDBJ whole genome shotgun (WGS) entry which is preliminary data.</text>
</comment>
<accession>A0A0P7WUJ3</accession>
<dbReference type="GO" id="GO:0005096">
    <property type="term" value="F:GTPase activator activity"/>
    <property type="evidence" value="ECO:0007669"/>
    <property type="project" value="UniProtKB-KW"/>
</dbReference>
<feature type="compositionally biased region" description="Pro residues" evidence="4">
    <location>
        <begin position="370"/>
        <end position="381"/>
    </location>
</feature>
<feature type="region of interest" description="Disordered" evidence="4">
    <location>
        <begin position="288"/>
        <end position="312"/>
    </location>
</feature>
<proteinExistence type="predicted"/>
<dbReference type="GO" id="GO:0005737">
    <property type="term" value="C:cytoplasm"/>
    <property type="evidence" value="ECO:0007669"/>
    <property type="project" value="TreeGrafter"/>
</dbReference>
<keyword evidence="1 3" id="KW-0728">SH3 domain</keyword>
<evidence type="ECO:0000256" key="1">
    <source>
        <dbReference type="ARBA" id="ARBA00022443"/>
    </source>
</evidence>
<dbReference type="SMART" id="SM00324">
    <property type="entry name" value="RhoGAP"/>
    <property type="match status" value="1"/>
</dbReference>
<feature type="compositionally biased region" description="Basic and acidic residues" evidence="4">
    <location>
        <begin position="420"/>
        <end position="431"/>
    </location>
</feature>
<feature type="region of interest" description="Disordered" evidence="4">
    <location>
        <begin position="656"/>
        <end position="718"/>
    </location>
</feature>
<feature type="compositionally biased region" description="Polar residues" evidence="4">
    <location>
        <begin position="699"/>
        <end position="714"/>
    </location>
</feature>
<dbReference type="InterPro" id="IPR000198">
    <property type="entry name" value="RhoGAP_dom"/>
</dbReference>
<evidence type="ECO:0000313" key="7">
    <source>
        <dbReference type="EMBL" id="KPP67646.1"/>
    </source>
</evidence>
<dbReference type="InterPro" id="IPR036028">
    <property type="entry name" value="SH3-like_dom_sf"/>
</dbReference>
<dbReference type="Proteomes" id="UP000034805">
    <property type="component" value="Unassembled WGS sequence"/>
</dbReference>
<dbReference type="STRING" id="113540.ENSSFOP00015031977"/>
<protein>
    <submittedName>
        <fullName evidence="7">Rho GTPase-activating protein 12-like</fullName>
    </submittedName>
</protein>
<feature type="region of interest" description="Disordered" evidence="4">
    <location>
        <begin position="400"/>
        <end position="439"/>
    </location>
</feature>
<dbReference type="PROSITE" id="PS50238">
    <property type="entry name" value="RHOGAP"/>
    <property type="match status" value="1"/>
</dbReference>
<evidence type="ECO:0000256" key="3">
    <source>
        <dbReference type="PROSITE-ProRule" id="PRU00192"/>
    </source>
</evidence>
<keyword evidence="2" id="KW-0343">GTPase activation</keyword>
<feature type="domain" description="Rho-GAP" evidence="6">
    <location>
        <begin position="750"/>
        <end position="980"/>
    </location>
</feature>
<dbReference type="InterPro" id="IPR008936">
    <property type="entry name" value="Rho_GTPase_activation_prot"/>
</dbReference>
<dbReference type="CDD" id="cd04403">
    <property type="entry name" value="RhoGAP_ARHGAP27_15_12_9"/>
    <property type="match status" value="1"/>
</dbReference>
<evidence type="ECO:0000313" key="8">
    <source>
        <dbReference type="Proteomes" id="UP000034805"/>
    </source>
</evidence>
<dbReference type="Gene3D" id="2.30.30.40">
    <property type="entry name" value="SH3 Domains"/>
    <property type="match status" value="1"/>
</dbReference>